<protein>
    <submittedName>
        <fullName evidence="1">Uncharacterized protein</fullName>
    </submittedName>
</protein>
<name>A0A6P2DK60_9BACT</name>
<proteinExistence type="predicted"/>
<dbReference type="EMBL" id="LR593886">
    <property type="protein sequence ID" value="VTS01902.1"/>
    <property type="molecule type" value="Genomic_DNA"/>
</dbReference>
<dbReference type="KEGG" id="gms:SOIL9_76950"/>
<accession>A0A6P2DK60</accession>
<evidence type="ECO:0000313" key="2">
    <source>
        <dbReference type="Proteomes" id="UP000464178"/>
    </source>
</evidence>
<dbReference type="AlphaFoldDB" id="A0A6P2DK60"/>
<dbReference type="RefSeq" id="WP_162672591.1">
    <property type="nucleotide sequence ID" value="NZ_LR593886.1"/>
</dbReference>
<keyword evidence="2" id="KW-1185">Reference proteome</keyword>
<evidence type="ECO:0000313" key="1">
    <source>
        <dbReference type="EMBL" id="VTS01902.1"/>
    </source>
</evidence>
<gene>
    <name evidence="1" type="ORF">SOIL9_76950</name>
</gene>
<reference evidence="1 2" key="1">
    <citation type="submission" date="2019-05" db="EMBL/GenBank/DDBJ databases">
        <authorList>
            <consortium name="Science for Life Laboratories"/>
        </authorList>
    </citation>
    <scope>NUCLEOTIDE SEQUENCE [LARGE SCALE GENOMIC DNA]</scope>
    <source>
        <strain evidence="1">Soil9</strain>
    </source>
</reference>
<dbReference type="Proteomes" id="UP000464178">
    <property type="component" value="Chromosome"/>
</dbReference>
<sequence length="378" mass="42353">MWRMHDGDRVLTEAEWEVFATGLDLLRSQIETDVSAQSDDTDTGIAAFDRLTGEQKLALLAEVAHAVRDPAAPIPRHTAANEGAIMAVLDSFRDMLQSEVEENEAGRADLRRCLLGTFANEETHPEKLPRATSEDWEAWELLFEGVADRLLWDRDFELGDHFLDLPPNDAREKLRLAGIDSDYYLSAPPEPGEKGLTAARQTLARLLELPVPDDDGLYPSLSDLFHDLFVGPIPLDEIGTFDDHPWLRVVSAVEPSWDCDLPTWRAEFADLIPLIPFTVSPAGVEGGRSLPEDMRVERTDGGWAVRMADGSYWEGLVENGWTDTPDEDNPALTFPTEADAIAAFFQANQMYRERSERQQKAIERLDELDAFQDDEATT</sequence>
<organism evidence="1 2">
    <name type="scientific">Gemmata massiliana</name>
    <dbReference type="NCBI Taxonomy" id="1210884"/>
    <lineage>
        <taxon>Bacteria</taxon>
        <taxon>Pseudomonadati</taxon>
        <taxon>Planctomycetota</taxon>
        <taxon>Planctomycetia</taxon>
        <taxon>Gemmatales</taxon>
        <taxon>Gemmataceae</taxon>
        <taxon>Gemmata</taxon>
    </lineage>
</organism>